<dbReference type="EnsemblBacteria" id="ABF39230">
    <property type="protein sequence ID" value="ABF39230"/>
    <property type="gene ID" value="Acid345_0225"/>
</dbReference>
<evidence type="ECO:0000259" key="3">
    <source>
        <dbReference type="PROSITE" id="PS51831"/>
    </source>
</evidence>
<feature type="compositionally biased region" description="Basic and acidic residues" evidence="2">
    <location>
        <begin position="11"/>
        <end position="32"/>
    </location>
</feature>
<dbReference type="KEGG" id="aba:Acid345_0225"/>
<dbReference type="HOGENOM" id="CLU_028163_0_1_0"/>
<protein>
    <submittedName>
        <fullName evidence="4">Deoxyguanosinetriphosphate triphosphohydrolase</fullName>
    </submittedName>
</protein>
<name>Q1IV70_KORVE</name>
<dbReference type="NCBIfam" id="TIGR01353">
    <property type="entry name" value="dGTP_triPase"/>
    <property type="match status" value="1"/>
</dbReference>
<dbReference type="Pfam" id="PF13286">
    <property type="entry name" value="HD_assoc"/>
    <property type="match status" value="1"/>
</dbReference>
<dbReference type="STRING" id="204669.Acid345_0225"/>
<dbReference type="PANTHER" id="PTHR11373:SF32">
    <property type="entry name" value="DEOXYGUANOSINETRIPHOSPHATE TRIPHOSPHOHYDROLASE"/>
    <property type="match status" value="1"/>
</dbReference>
<dbReference type="Pfam" id="PF01966">
    <property type="entry name" value="HD"/>
    <property type="match status" value="1"/>
</dbReference>
<dbReference type="PROSITE" id="PS51831">
    <property type="entry name" value="HD"/>
    <property type="match status" value="1"/>
</dbReference>
<dbReference type="InterPro" id="IPR050135">
    <property type="entry name" value="dGTPase-like"/>
</dbReference>
<organism evidence="4 5">
    <name type="scientific">Koribacter versatilis (strain Ellin345)</name>
    <dbReference type="NCBI Taxonomy" id="204669"/>
    <lineage>
        <taxon>Bacteria</taxon>
        <taxon>Pseudomonadati</taxon>
        <taxon>Acidobacteriota</taxon>
        <taxon>Terriglobia</taxon>
        <taxon>Terriglobales</taxon>
        <taxon>Candidatus Korobacteraceae</taxon>
        <taxon>Candidatus Korobacter</taxon>
    </lineage>
</organism>
<evidence type="ECO:0000256" key="1">
    <source>
        <dbReference type="ARBA" id="ARBA00022801"/>
    </source>
</evidence>
<keyword evidence="5" id="KW-1185">Reference proteome</keyword>
<dbReference type="EMBL" id="CP000360">
    <property type="protein sequence ID" value="ABF39230.1"/>
    <property type="molecule type" value="Genomic_DNA"/>
</dbReference>
<feature type="domain" description="HD" evidence="3">
    <location>
        <begin position="63"/>
        <end position="222"/>
    </location>
</feature>
<keyword evidence="1" id="KW-0378">Hydrolase</keyword>
<dbReference type="Gene3D" id="1.10.3210.10">
    <property type="entry name" value="Hypothetical protein af1432"/>
    <property type="match status" value="1"/>
</dbReference>
<dbReference type="InterPro" id="IPR006261">
    <property type="entry name" value="dGTPase"/>
</dbReference>
<evidence type="ECO:0000313" key="4">
    <source>
        <dbReference type="EMBL" id="ABF39230.1"/>
    </source>
</evidence>
<feature type="region of interest" description="Disordered" evidence="2">
    <location>
        <begin position="1"/>
        <end position="32"/>
    </location>
</feature>
<accession>Q1IV70</accession>
<dbReference type="SMART" id="SM00471">
    <property type="entry name" value="HDc"/>
    <property type="match status" value="1"/>
</dbReference>
<dbReference type="SUPFAM" id="SSF109604">
    <property type="entry name" value="HD-domain/PDEase-like"/>
    <property type="match status" value="1"/>
</dbReference>
<dbReference type="OrthoDB" id="9803619at2"/>
<dbReference type="PANTHER" id="PTHR11373">
    <property type="entry name" value="DEOXYNUCLEOSIDE TRIPHOSPHATE TRIPHOSPHOHYDROLASE"/>
    <property type="match status" value="1"/>
</dbReference>
<dbReference type="InterPro" id="IPR003607">
    <property type="entry name" value="HD/PDEase_dom"/>
</dbReference>
<sequence>MPNGTNPEAVGRFDRRHPSDRPPDNRLPAQRDRDRILFTSAFRRLAGITQVVGSEEGHIFHNRLTHSLEVAQVGRRLAEKFLAADNSLSVRLDADVVEAACLAHDLGHPPFGHVSEVLLDKLSTQQNLPDGFEGNAQSFRIITKLAFRSSNMEGLNLTRATLNAVLKYPWARGNSGKKNRKWGAYEAELVDFKFARQLQNANDDEQALEASIMDWSDDITYSVHDLEDFYRARLVPLHLLVTDAGERQRFYDGARKRLQRDELLPDQAFAELQEAFDKLAITIPLDVEYRATQKQRSALRSFTAGLINRYVSNSTVGVDGKKAFLSVPPGFRKEVKMLKQLTWHYVIENPALATQQYGQKRIVEDLFNIFHEEAKSLNAPHIFPTSDRENIEAIHMSSQSGTEKERSLVRAVVDLLSGMTERHAIEMHRRLTGASLGSALDFIAR</sequence>
<reference evidence="4 5" key="1">
    <citation type="journal article" date="2009" name="Appl. Environ. Microbiol.">
        <title>Three genomes from the phylum Acidobacteria provide insight into the lifestyles of these microorganisms in soils.</title>
        <authorList>
            <person name="Ward N.L."/>
            <person name="Challacombe J.F."/>
            <person name="Janssen P.H."/>
            <person name="Henrissat B."/>
            <person name="Coutinho P.M."/>
            <person name="Wu M."/>
            <person name="Xie G."/>
            <person name="Haft D.H."/>
            <person name="Sait M."/>
            <person name="Badger J."/>
            <person name="Barabote R.D."/>
            <person name="Bradley B."/>
            <person name="Brettin T.S."/>
            <person name="Brinkac L.M."/>
            <person name="Bruce D."/>
            <person name="Creasy T."/>
            <person name="Daugherty S.C."/>
            <person name="Davidsen T.M."/>
            <person name="DeBoy R.T."/>
            <person name="Detter J.C."/>
            <person name="Dodson R.J."/>
            <person name="Durkin A.S."/>
            <person name="Ganapathy A."/>
            <person name="Gwinn-Giglio M."/>
            <person name="Han C.S."/>
            <person name="Khouri H."/>
            <person name="Kiss H."/>
            <person name="Kothari S.P."/>
            <person name="Madupu R."/>
            <person name="Nelson K.E."/>
            <person name="Nelson W.C."/>
            <person name="Paulsen I."/>
            <person name="Penn K."/>
            <person name="Ren Q."/>
            <person name="Rosovitz M.J."/>
            <person name="Selengut J.D."/>
            <person name="Shrivastava S."/>
            <person name="Sullivan S.A."/>
            <person name="Tapia R."/>
            <person name="Thompson L.S."/>
            <person name="Watkins K.L."/>
            <person name="Yang Q."/>
            <person name="Yu C."/>
            <person name="Zafar N."/>
            <person name="Zhou L."/>
            <person name="Kuske C.R."/>
        </authorList>
    </citation>
    <scope>NUCLEOTIDE SEQUENCE [LARGE SCALE GENOMIC DNA]</scope>
    <source>
        <strain evidence="4 5">Ellin345</strain>
    </source>
</reference>
<gene>
    <name evidence="4" type="ordered locus">Acid345_0225</name>
</gene>
<dbReference type="GO" id="GO:0006203">
    <property type="term" value="P:dGTP catabolic process"/>
    <property type="evidence" value="ECO:0007669"/>
    <property type="project" value="TreeGrafter"/>
</dbReference>
<dbReference type="CDD" id="cd00077">
    <property type="entry name" value="HDc"/>
    <property type="match status" value="1"/>
</dbReference>
<proteinExistence type="predicted"/>
<dbReference type="Proteomes" id="UP000002432">
    <property type="component" value="Chromosome"/>
</dbReference>
<dbReference type="InterPro" id="IPR006674">
    <property type="entry name" value="HD_domain"/>
</dbReference>
<dbReference type="AlphaFoldDB" id="Q1IV70"/>
<evidence type="ECO:0000256" key="2">
    <source>
        <dbReference type="SAM" id="MobiDB-lite"/>
    </source>
</evidence>
<dbReference type="InterPro" id="IPR026875">
    <property type="entry name" value="PHydrolase_assoc_dom"/>
</dbReference>
<dbReference type="GO" id="GO:0008832">
    <property type="term" value="F:dGTPase activity"/>
    <property type="evidence" value="ECO:0007669"/>
    <property type="project" value="TreeGrafter"/>
</dbReference>
<dbReference type="RefSeq" id="WP_011521032.1">
    <property type="nucleotide sequence ID" value="NC_008009.1"/>
</dbReference>
<dbReference type="eggNOG" id="COG0232">
    <property type="taxonomic scope" value="Bacteria"/>
</dbReference>
<evidence type="ECO:0000313" key="5">
    <source>
        <dbReference type="Proteomes" id="UP000002432"/>
    </source>
</evidence>